<accession>A0A2S6EYT5</accession>
<dbReference type="InterPro" id="IPR014735">
    <property type="entry name" value="Transposase_Tn5-like_N"/>
</dbReference>
<organism evidence="2 3">
    <name type="scientific">Legionella pneumophila</name>
    <dbReference type="NCBI Taxonomy" id="446"/>
    <lineage>
        <taxon>Bacteria</taxon>
        <taxon>Pseudomonadati</taxon>
        <taxon>Pseudomonadota</taxon>
        <taxon>Gammaproteobacteria</taxon>
        <taxon>Legionellales</taxon>
        <taxon>Legionellaceae</taxon>
        <taxon>Legionella</taxon>
    </lineage>
</organism>
<dbReference type="EMBL" id="PQWY01000011">
    <property type="protein sequence ID" value="PPK30344.1"/>
    <property type="molecule type" value="Genomic_DNA"/>
</dbReference>
<comment type="caution">
    <text evidence="2">The sequence shown here is derived from an EMBL/GenBank/DDBJ whole genome shotgun (WGS) entry which is preliminary data.</text>
</comment>
<dbReference type="AlphaFoldDB" id="A0A2S6EYT5"/>
<dbReference type="Proteomes" id="UP000239239">
    <property type="component" value="Unassembled WGS sequence"/>
</dbReference>
<dbReference type="RefSeq" id="WP_136696557.1">
    <property type="nucleotide sequence ID" value="NZ_PQWY01000011.1"/>
</dbReference>
<reference evidence="2 3" key="1">
    <citation type="submission" date="2018-02" db="EMBL/GenBank/DDBJ databases">
        <title>Draft genome sequences of four Legionella pneumophila clinical strains isolated in Ontario.</title>
        <authorList>
            <person name="Fortuna A."/>
            <person name="Ramnarine R."/>
            <person name="Li A."/>
            <person name="Frantz C."/>
            <person name="Mallo G."/>
        </authorList>
    </citation>
    <scope>NUCLEOTIDE SEQUENCE [LARGE SCALE GENOMIC DNA]</scope>
    <source>
        <strain evidence="2 3">LG61</strain>
    </source>
</reference>
<evidence type="ECO:0000259" key="1">
    <source>
        <dbReference type="Pfam" id="PF14706"/>
    </source>
</evidence>
<feature type="non-terminal residue" evidence="2">
    <location>
        <position position="46"/>
    </location>
</feature>
<evidence type="ECO:0000313" key="2">
    <source>
        <dbReference type="EMBL" id="PPK30344.1"/>
    </source>
</evidence>
<dbReference type="Gene3D" id="1.10.246.40">
    <property type="entry name" value="Tn5 transposase, domain 1"/>
    <property type="match status" value="1"/>
</dbReference>
<dbReference type="Pfam" id="PF14706">
    <property type="entry name" value="Tnp_DNA_bind"/>
    <property type="match status" value="1"/>
</dbReference>
<name>A0A2S6EYT5_LEGPN</name>
<proteinExistence type="predicted"/>
<gene>
    <name evidence="2" type="ORF">C3928_06130</name>
</gene>
<dbReference type="InterPro" id="IPR038215">
    <property type="entry name" value="TN5-like_N_sf"/>
</dbReference>
<evidence type="ECO:0000313" key="3">
    <source>
        <dbReference type="Proteomes" id="UP000239239"/>
    </source>
</evidence>
<protein>
    <recommendedName>
        <fullName evidence="1">Transposase Tn5-like N-terminal domain-containing protein</fullName>
    </recommendedName>
</protein>
<feature type="domain" description="Transposase Tn5-like N-terminal" evidence="1">
    <location>
        <begin position="10"/>
        <end position="45"/>
    </location>
</feature>
<sequence>MNSTLSDSSLWSEAVFGGIELGDKRLTKRLVQLGKQLSNCSGSSLS</sequence>